<organism evidence="1">
    <name type="scientific">Anguilla anguilla</name>
    <name type="common">European freshwater eel</name>
    <name type="synonym">Muraena anguilla</name>
    <dbReference type="NCBI Taxonomy" id="7936"/>
    <lineage>
        <taxon>Eukaryota</taxon>
        <taxon>Metazoa</taxon>
        <taxon>Chordata</taxon>
        <taxon>Craniata</taxon>
        <taxon>Vertebrata</taxon>
        <taxon>Euteleostomi</taxon>
        <taxon>Actinopterygii</taxon>
        <taxon>Neopterygii</taxon>
        <taxon>Teleostei</taxon>
        <taxon>Anguilliformes</taxon>
        <taxon>Anguillidae</taxon>
        <taxon>Anguilla</taxon>
    </lineage>
</organism>
<accession>A0A0E9W2G8</accession>
<proteinExistence type="predicted"/>
<dbReference type="EMBL" id="GBXM01024904">
    <property type="protein sequence ID" value="JAH83673.1"/>
    <property type="molecule type" value="Transcribed_RNA"/>
</dbReference>
<evidence type="ECO:0000313" key="1">
    <source>
        <dbReference type="EMBL" id="JAH83673.1"/>
    </source>
</evidence>
<reference evidence="1" key="1">
    <citation type="submission" date="2014-11" db="EMBL/GenBank/DDBJ databases">
        <authorList>
            <person name="Amaro Gonzalez C."/>
        </authorList>
    </citation>
    <scope>NUCLEOTIDE SEQUENCE</scope>
</reference>
<dbReference type="AlphaFoldDB" id="A0A0E9W2G8"/>
<sequence length="73" mass="8254">MDPDGETGNLIYDTAAGIITEQGGESLDQSLLLEKQLLELHQQNQVHRTEKAAMEKRLRAEIQRLKDHVGSWV</sequence>
<protein>
    <submittedName>
        <fullName evidence="1">Uncharacterized protein</fullName>
    </submittedName>
</protein>
<reference evidence="1" key="2">
    <citation type="journal article" date="2015" name="Fish Shellfish Immunol.">
        <title>Early steps in the European eel (Anguilla anguilla)-Vibrio vulnificus interaction in the gills: Role of the RtxA13 toxin.</title>
        <authorList>
            <person name="Callol A."/>
            <person name="Pajuelo D."/>
            <person name="Ebbesson L."/>
            <person name="Teles M."/>
            <person name="MacKenzie S."/>
            <person name="Amaro C."/>
        </authorList>
    </citation>
    <scope>NUCLEOTIDE SEQUENCE</scope>
</reference>
<name>A0A0E9W2G8_ANGAN</name>